<keyword evidence="12" id="KW-0325">Glycoprotein</keyword>
<comment type="catalytic activity">
    <reaction evidence="20">
        <text>D-glucuronate(out) + H(+)(out) = D-glucuronate(in) + H(+)(in)</text>
        <dbReference type="Rhea" id="RHEA:72591"/>
        <dbReference type="ChEBI" id="CHEBI:15378"/>
        <dbReference type="ChEBI" id="CHEBI:58720"/>
    </reaction>
    <physiologicalReaction direction="left-to-right" evidence="20">
        <dbReference type="Rhea" id="RHEA:72592"/>
    </physiologicalReaction>
</comment>
<keyword evidence="14" id="KW-0968">Cytoplasmic vesicle</keyword>
<evidence type="ECO:0000256" key="13">
    <source>
        <dbReference type="ARBA" id="ARBA00023228"/>
    </source>
</evidence>
<dbReference type="OrthoDB" id="2985014at2759"/>
<feature type="transmembrane region" description="Helical" evidence="26">
    <location>
        <begin position="206"/>
        <end position="226"/>
    </location>
</feature>
<feature type="transmembrane region" description="Helical" evidence="26">
    <location>
        <begin position="468"/>
        <end position="487"/>
    </location>
</feature>
<feature type="domain" description="Major facilitator superfamily (MFS) profile" evidence="27">
    <location>
        <begin position="55"/>
        <end position="492"/>
    </location>
</feature>
<evidence type="ECO:0000256" key="22">
    <source>
        <dbReference type="ARBA" id="ARBA00069713"/>
    </source>
</evidence>
<dbReference type="GO" id="GO:0030672">
    <property type="term" value="C:synaptic vesicle membrane"/>
    <property type="evidence" value="ECO:0007669"/>
    <property type="project" value="UniProtKB-SubCell"/>
</dbReference>
<evidence type="ECO:0000259" key="27">
    <source>
        <dbReference type="PROSITE" id="PS50850"/>
    </source>
</evidence>
<dbReference type="GO" id="GO:0006820">
    <property type="term" value="P:monoatomic anion transport"/>
    <property type="evidence" value="ECO:0007669"/>
    <property type="project" value="TreeGrafter"/>
</dbReference>
<organism evidence="28">
    <name type="scientific">Schmidtea mediterranea</name>
    <name type="common">Freshwater planarian flatworm</name>
    <dbReference type="NCBI Taxonomy" id="79327"/>
    <lineage>
        <taxon>Eukaryota</taxon>
        <taxon>Metazoa</taxon>
        <taxon>Spiralia</taxon>
        <taxon>Lophotrochozoa</taxon>
        <taxon>Platyhelminthes</taxon>
        <taxon>Rhabditophora</taxon>
        <taxon>Seriata</taxon>
        <taxon>Tricladida</taxon>
        <taxon>Continenticola</taxon>
        <taxon>Geoplanoidea</taxon>
        <taxon>Dugesiidae</taxon>
        <taxon>Schmidtea</taxon>
    </lineage>
</organism>
<feature type="transmembrane region" description="Helical" evidence="26">
    <location>
        <begin position="375"/>
        <end position="394"/>
    </location>
</feature>
<dbReference type="Pfam" id="PF07690">
    <property type="entry name" value="MFS_1"/>
    <property type="match status" value="1"/>
</dbReference>
<dbReference type="FunFam" id="1.20.1250.20:FF:000067">
    <property type="entry name" value="sialin isoform X2"/>
    <property type="match status" value="1"/>
</dbReference>
<evidence type="ECO:0000256" key="17">
    <source>
        <dbReference type="ARBA" id="ARBA00050625"/>
    </source>
</evidence>
<keyword evidence="7 26" id="KW-0812">Transmembrane</keyword>
<feature type="transmembrane region" description="Helical" evidence="26">
    <location>
        <begin position="337"/>
        <end position="354"/>
    </location>
</feature>
<evidence type="ECO:0000256" key="5">
    <source>
        <dbReference type="ARBA" id="ARBA00022448"/>
    </source>
</evidence>
<evidence type="ECO:0000256" key="8">
    <source>
        <dbReference type="ARBA" id="ARBA00022847"/>
    </source>
</evidence>
<feature type="transmembrane region" description="Helical" evidence="26">
    <location>
        <begin position="238"/>
        <end position="258"/>
    </location>
</feature>
<dbReference type="GO" id="GO:0005765">
    <property type="term" value="C:lysosomal membrane"/>
    <property type="evidence" value="ECO:0007669"/>
    <property type="project" value="UniProtKB-SubCell"/>
</dbReference>
<dbReference type="InterPro" id="IPR011701">
    <property type="entry name" value="MFS"/>
</dbReference>
<feature type="transmembrane region" description="Helical" evidence="26">
    <location>
        <begin position="142"/>
        <end position="166"/>
    </location>
</feature>
<evidence type="ECO:0000256" key="11">
    <source>
        <dbReference type="ARBA" id="ARBA00023136"/>
    </source>
</evidence>
<evidence type="ECO:0000256" key="20">
    <source>
        <dbReference type="ARBA" id="ARBA00051612"/>
    </source>
</evidence>
<evidence type="ECO:0000256" key="9">
    <source>
        <dbReference type="ARBA" id="ARBA00022989"/>
    </source>
</evidence>
<feature type="transmembrane region" description="Helical" evidence="26">
    <location>
        <begin position="294"/>
        <end position="317"/>
    </location>
</feature>
<evidence type="ECO:0000256" key="10">
    <source>
        <dbReference type="ARBA" id="ARBA00023018"/>
    </source>
</evidence>
<keyword evidence="13" id="KW-0458">Lysosome</keyword>
<sequence length="509" mass="56164">MTDKSNLLNVSNLRINYYTSNENYDNLDENSESPKEKWYNRFCIPTRYVIAVWGFLGFAVVYALRVNLSVAILAMVNNSAIKDLGLNLTPECPNSDSAKVTKDGEFVWDQNIQGLVLGAFFWGYIPLQIPAGAIAVKVGGKWFFGIGVLWTSLLTLLTPVAARLGYGWLIGLRILEGAGESITYPAMHTMLGYWAPVMETTFIGGIVYSGSFAGLVIGLLASAQLIESNVMGGWPSVFYIPGIIGIVWFIIWSFVAFSTPANHPRITMTEKRFIESSVNLSSEERHSNVPWKSILLSLPVWAISVANFCSMWSLYTLLTSLPLYFEHVLGFSIAQNGYLNALPYLLSAIVFVVSGKIADIIRSRKWLSTTVTRKLFNTFGMMINAIFIVAISYIGCDKVLVVTFLCIAVALGTTNSAGYNVNHIDLAPQYAGVLYGITNSIATVAGIIGPSVVGVLTNHQETRKRWQIVFYISSAITLFGAIFFLIFGSGDRQSWAIEKSEIEIEDQNI</sequence>
<dbReference type="PROSITE" id="PS50850">
    <property type="entry name" value="MFS"/>
    <property type="match status" value="1"/>
</dbReference>
<feature type="transmembrane region" description="Helical" evidence="26">
    <location>
        <begin position="115"/>
        <end position="136"/>
    </location>
</feature>
<comment type="catalytic activity">
    <reaction evidence="17">
        <text>N-acetylneuraminate(in) + H(+)(in) = N-acetylneuraminate(out) + H(+)(out)</text>
        <dbReference type="Rhea" id="RHEA:28987"/>
        <dbReference type="ChEBI" id="CHEBI:15378"/>
        <dbReference type="ChEBI" id="CHEBI:35418"/>
    </reaction>
    <physiologicalReaction direction="right-to-left" evidence="17">
        <dbReference type="Rhea" id="RHEA:28989"/>
    </physiologicalReaction>
</comment>
<dbReference type="Gene3D" id="1.20.1250.20">
    <property type="entry name" value="MFS general substrate transporter like domains"/>
    <property type="match status" value="2"/>
</dbReference>
<keyword evidence="5" id="KW-0813">Transport</keyword>
<dbReference type="PANTHER" id="PTHR11662">
    <property type="entry name" value="SOLUTE CARRIER FAMILY 17"/>
    <property type="match status" value="1"/>
</dbReference>
<evidence type="ECO:0000256" key="14">
    <source>
        <dbReference type="ARBA" id="ARBA00023329"/>
    </source>
</evidence>
<dbReference type="EMBL" id="KT163576">
    <property type="protein sequence ID" value="AKN21526.1"/>
    <property type="molecule type" value="mRNA"/>
</dbReference>
<dbReference type="CDD" id="cd17318">
    <property type="entry name" value="MFS_SLC17"/>
    <property type="match status" value="1"/>
</dbReference>
<dbReference type="InterPro" id="IPR020846">
    <property type="entry name" value="MFS_dom"/>
</dbReference>
<name>A0A0H3YJ16_SCHMD</name>
<comment type="catalytic activity">
    <reaction evidence="19">
        <text>L-glutamate(out) = L-glutamate(in)</text>
        <dbReference type="Rhea" id="RHEA:66336"/>
        <dbReference type="ChEBI" id="CHEBI:29985"/>
    </reaction>
    <physiologicalReaction direction="left-to-right" evidence="19">
        <dbReference type="Rhea" id="RHEA:66337"/>
    </physiologicalReaction>
</comment>
<comment type="catalytic activity">
    <reaction evidence="16">
        <text>L-aspartate(out) = L-aspartate(in)</text>
        <dbReference type="Rhea" id="RHEA:66332"/>
        <dbReference type="ChEBI" id="CHEBI:29991"/>
    </reaction>
    <physiologicalReaction direction="left-to-right" evidence="16">
        <dbReference type="Rhea" id="RHEA:66333"/>
    </physiologicalReaction>
</comment>
<evidence type="ECO:0000256" key="6">
    <source>
        <dbReference type="ARBA" id="ARBA00022475"/>
    </source>
</evidence>
<evidence type="ECO:0000256" key="1">
    <source>
        <dbReference type="ARBA" id="ARBA00004432"/>
    </source>
</evidence>
<dbReference type="FunFam" id="1.20.1250.20:FF:000003">
    <property type="entry name" value="Solute carrier family 17 member 3"/>
    <property type="match status" value="1"/>
</dbReference>
<dbReference type="SUPFAM" id="SSF103473">
    <property type="entry name" value="MFS general substrate transporter"/>
    <property type="match status" value="1"/>
</dbReference>
<keyword evidence="8" id="KW-0769">Symport</keyword>
<dbReference type="GO" id="GO:0015293">
    <property type="term" value="F:symporter activity"/>
    <property type="evidence" value="ECO:0007669"/>
    <property type="project" value="UniProtKB-KW"/>
</dbReference>
<evidence type="ECO:0000256" key="2">
    <source>
        <dbReference type="ARBA" id="ARBA00004554"/>
    </source>
</evidence>
<evidence type="ECO:0000256" key="3">
    <source>
        <dbReference type="ARBA" id="ARBA00004638"/>
    </source>
</evidence>
<dbReference type="InterPro" id="IPR050382">
    <property type="entry name" value="MFS_Na/Anion_cotransporter"/>
</dbReference>
<evidence type="ECO:0000313" key="28">
    <source>
        <dbReference type="EMBL" id="AKN21526.1"/>
    </source>
</evidence>
<evidence type="ECO:0000256" key="19">
    <source>
        <dbReference type="ARBA" id="ARBA00051447"/>
    </source>
</evidence>
<feature type="transmembrane region" description="Helical" evidence="26">
    <location>
        <begin position="433"/>
        <end position="456"/>
    </location>
</feature>
<dbReference type="AlphaFoldDB" id="A0A0H3YJ16"/>
<comment type="catalytic activity">
    <reaction evidence="18">
        <text>N-acetyl-L-aspartyl-L-glutamate(out) = N-acetyl-L-aspartyl-L-glutamate(in)</text>
        <dbReference type="Rhea" id="RHEA:72599"/>
        <dbReference type="ChEBI" id="CHEBI:76931"/>
    </reaction>
    <physiologicalReaction direction="left-to-right" evidence="18">
        <dbReference type="Rhea" id="RHEA:72600"/>
    </physiologicalReaction>
</comment>
<dbReference type="InterPro" id="IPR036259">
    <property type="entry name" value="MFS_trans_sf"/>
</dbReference>
<keyword evidence="6" id="KW-1003">Cell membrane</keyword>
<evidence type="ECO:0000256" key="21">
    <source>
        <dbReference type="ARBA" id="ARBA00056891"/>
    </source>
</evidence>
<keyword evidence="11 26" id="KW-0472">Membrane</keyword>
<dbReference type="GO" id="GO:0046942">
    <property type="term" value="P:carboxylic acid transport"/>
    <property type="evidence" value="ECO:0007669"/>
    <property type="project" value="UniProtKB-ARBA"/>
</dbReference>
<reference evidence="28" key="1">
    <citation type="journal article" date="2015" name="Elife">
        <title>Stem cells and fluid flow drive cyst formation in an invertebrate excretory organ.</title>
        <authorList>
            <person name="Thi-Kim Vu H."/>
            <person name="Rink J.C."/>
            <person name="McKinney S.A."/>
            <person name="McClain M."/>
            <person name="Lakshmanaperumal N."/>
            <person name="Alexander R."/>
            <person name="Sanchez Alvarado A."/>
        </authorList>
    </citation>
    <scope>NUCLEOTIDE SEQUENCE</scope>
</reference>
<feature type="transmembrane region" description="Helical" evidence="26">
    <location>
        <begin position="400"/>
        <end position="421"/>
    </location>
</feature>
<evidence type="ECO:0000256" key="26">
    <source>
        <dbReference type="SAM" id="Phobius"/>
    </source>
</evidence>
<evidence type="ECO:0000256" key="16">
    <source>
        <dbReference type="ARBA" id="ARBA00050554"/>
    </source>
</evidence>
<evidence type="ECO:0000256" key="23">
    <source>
        <dbReference type="ARBA" id="ARBA00080244"/>
    </source>
</evidence>
<dbReference type="PANTHER" id="PTHR11662:SF399">
    <property type="entry name" value="FI19708P1-RELATED"/>
    <property type="match status" value="1"/>
</dbReference>
<feature type="transmembrane region" description="Helical" evidence="26">
    <location>
        <begin position="48"/>
        <end position="76"/>
    </location>
</feature>
<comment type="subcellular location">
    <subcellularLocation>
        <location evidence="2">Basolateral cell membrane</location>
        <topology evidence="2">Multi-pass membrane protein</topology>
    </subcellularLocation>
    <subcellularLocation>
        <location evidence="3">Cytoplasmic vesicle</location>
        <location evidence="3">Secretory vesicle membrane</location>
        <topology evidence="3">Multi-pass membrane protein</topology>
    </subcellularLocation>
    <subcellularLocation>
        <location evidence="1">Cytoplasmic vesicle</location>
        <location evidence="1">Secretory vesicle</location>
        <location evidence="1">Synaptic vesicle membrane</location>
    </subcellularLocation>
    <subcellularLocation>
        <location evidence="4">Lysosome membrane</location>
    </subcellularLocation>
</comment>
<dbReference type="GO" id="GO:0016323">
    <property type="term" value="C:basolateral plasma membrane"/>
    <property type="evidence" value="ECO:0007669"/>
    <property type="project" value="UniProtKB-SubCell"/>
</dbReference>
<accession>A0A0H3YJ16</accession>
<evidence type="ECO:0000256" key="15">
    <source>
        <dbReference type="ARBA" id="ARBA00050101"/>
    </source>
</evidence>
<evidence type="ECO:0000256" key="18">
    <source>
        <dbReference type="ARBA" id="ARBA00051403"/>
    </source>
</evidence>
<evidence type="ECO:0000256" key="24">
    <source>
        <dbReference type="ARBA" id="ARBA00081195"/>
    </source>
</evidence>
<evidence type="ECO:0000256" key="4">
    <source>
        <dbReference type="ARBA" id="ARBA00004656"/>
    </source>
</evidence>
<gene>
    <name evidence="28" type="primary">slc17a-3</name>
</gene>
<evidence type="ECO:0000256" key="7">
    <source>
        <dbReference type="ARBA" id="ARBA00022692"/>
    </source>
</evidence>
<evidence type="ECO:0000256" key="12">
    <source>
        <dbReference type="ARBA" id="ARBA00023180"/>
    </source>
</evidence>
<comment type="catalytic activity">
    <reaction evidence="15">
        <text>2 nitrate(out) + H(+)(out) = 2 nitrate(in) + H(+)(in)</text>
        <dbReference type="Rhea" id="RHEA:71539"/>
        <dbReference type="ChEBI" id="CHEBI:15378"/>
        <dbReference type="ChEBI" id="CHEBI:17632"/>
    </reaction>
    <physiologicalReaction direction="left-to-right" evidence="15">
        <dbReference type="Rhea" id="RHEA:71540"/>
    </physiologicalReaction>
</comment>
<protein>
    <recommendedName>
        <fullName evidence="22">Sialin</fullName>
    </recommendedName>
    <alternativeName>
        <fullName evidence="25">H(+)/nitrate cotransporter</fullName>
    </alternativeName>
    <alternativeName>
        <fullName evidence="23">H(+)/sialic acid cotransporter</fullName>
    </alternativeName>
    <alternativeName>
        <fullName evidence="24">Vesicular excitatory amino acid transporter</fullName>
    </alternativeName>
</protein>
<proteinExistence type="evidence at transcript level"/>
<keyword evidence="10" id="KW-0770">Synapse</keyword>
<comment type="function">
    <text evidence="21">Receptor for CM101, a polysaccharide produced by group B Streptococcus with antipathoangiogenic properties.</text>
</comment>
<keyword evidence="9 26" id="KW-1133">Transmembrane helix</keyword>
<evidence type="ECO:0000256" key="25">
    <source>
        <dbReference type="ARBA" id="ARBA00081925"/>
    </source>
</evidence>